<dbReference type="InterPro" id="IPR036514">
    <property type="entry name" value="SGNH_hydro_sf"/>
</dbReference>
<protein>
    <submittedName>
        <fullName evidence="2">SGNH hydrolase-type esterase domain containing protein</fullName>
    </submittedName>
</protein>
<feature type="domain" description="SGNH hydrolase-type esterase" evidence="1">
    <location>
        <begin position="113"/>
        <end position="273"/>
    </location>
</feature>
<name>A0A6J5QU08_9CAUD</name>
<proteinExistence type="predicted"/>
<accession>A0A6J5QU08</accession>
<dbReference type="SUPFAM" id="SSF52266">
    <property type="entry name" value="SGNH hydrolase"/>
    <property type="match status" value="1"/>
</dbReference>
<dbReference type="EMBL" id="LR797120">
    <property type="protein sequence ID" value="CAB4188109.1"/>
    <property type="molecule type" value="Genomic_DNA"/>
</dbReference>
<organism evidence="2">
    <name type="scientific">uncultured Caudovirales phage</name>
    <dbReference type="NCBI Taxonomy" id="2100421"/>
    <lineage>
        <taxon>Viruses</taxon>
        <taxon>Duplodnaviria</taxon>
        <taxon>Heunggongvirae</taxon>
        <taxon>Uroviricota</taxon>
        <taxon>Caudoviricetes</taxon>
        <taxon>Peduoviridae</taxon>
        <taxon>Maltschvirus</taxon>
        <taxon>Maltschvirus maltsch</taxon>
    </lineage>
</organism>
<sequence length="509" mass="52571">MTTTTAPLIGSNIQTLQPTSRTAEIATFGDSLAQKINGVRSATLTSYSSTTGLATITSTGHGLTQGILQDFVIQGAPGFTAYDSPIVTVIDANTLTMVLPTGQGTIPTGAASLTARQSYAADHPHAWCSAATRPNVTANFGVGSETTAQMLLRVDQAARCPQEVILVQAGTNDVGASVSYDTTASRIIDMCNTILAAGKTIILSPPAPRASTTVAIALIGLKLARALQEYAGTQSNVYFLDSYGAIADPASLVGLARSGYMDSSSHYTQRGARAVGVLLQTIYTKIFGGMSSNATVSGLDGFNATNNPLADNIFANPNFLTATGGNVGSGTITGAIAAGVTLRLTGNGTFILSGLCSVPAASGGIGNCQQFKATPAANGDVMRLTTEQVASSVGLRMTAGEWRTAGWRVKTSGISAGNPVLSCLEFRLVIVSTGGTTTIVRDLSFGTRPTSSTEAEQVDYDQILQTPPFQVPVGVTSCYLNLELQFLAAGTEITLEVSQPTLTKTSLRP</sequence>
<dbReference type="GO" id="GO:0016787">
    <property type="term" value="F:hydrolase activity"/>
    <property type="evidence" value="ECO:0007669"/>
    <property type="project" value="UniProtKB-KW"/>
</dbReference>
<dbReference type="Gene3D" id="3.40.50.1110">
    <property type="entry name" value="SGNH hydrolase"/>
    <property type="match status" value="1"/>
</dbReference>
<dbReference type="Pfam" id="PF13472">
    <property type="entry name" value="Lipase_GDSL_2"/>
    <property type="match status" value="1"/>
</dbReference>
<evidence type="ECO:0000259" key="1">
    <source>
        <dbReference type="Pfam" id="PF13472"/>
    </source>
</evidence>
<dbReference type="InterPro" id="IPR013830">
    <property type="entry name" value="SGNH_hydro"/>
</dbReference>
<gene>
    <name evidence="2" type="ORF">UFOVP1165_2</name>
</gene>
<reference evidence="2" key="1">
    <citation type="submission" date="2020-05" db="EMBL/GenBank/DDBJ databases">
        <authorList>
            <person name="Chiriac C."/>
            <person name="Salcher M."/>
            <person name="Ghai R."/>
            <person name="Kavagutti S V."/>
        </authorList>
    </citation>
    <scope>NUCLEOTIDE SEQUENCE</scope>
</reference>
<evidence type="ECO:0000313" key="2">
    <source>
        <dbReference type="EMBL" id="CAB4188109.1"/>
    </source>
</evidence>
<keyword evidence="2" id="KW-0378">Hydrolase</keyword>